<keyword evidence="8" id="KW-1185">Reference proteome</keyword>
<evidence type="ECO:0000313" key="8">
    <source>
        <dbReference type="Proteomes" id="UP001239445"/>
    </source>
</evidence>
<evidence type="ECO:0000256" key="2">
    <source>
        <dbReference type="ARBA" id="ARBA00022448"/>
    </source>
</evidence>
<gene>
    <name evidence="7" type="ORF">QBC47DRAFT_403329</name>
</gene>
<evidence type="ECO:0000256" key="5">
    <source>
        <dbReference type="RuleBase" id="RU364019"/>
    </source>
</evidence>
<name>A0AAJ0BAV2_9PEZI</name>
<dbReference type="Gene3D" id="1.20.5.2950">
    <property type="match status" value="1"/>
</dbReference>
<evidence type="ECO:0000256" key="4">
    <source>
        <dbReference type="ARBA" id="ARBA00023065"/>
    </source>
</evidence>
<keyword evidence="2 5" id="KW-0813">Transport</keyword>
<feature type="region of interest" description="Disordered" evidence="6">
    <location>
        <begin position="60"/>
        <end position="79"/>
    </location>
</feature>
<evidence type="ECO:0000256" key="1">
    <source>
        <dbReference type="ARBA" id="ARBA00010066"/>
    </source>
</evidence>
<dbReference type="AlphaFoldDB" id="A0AAJ0BAV2"/>
<protein>
    <recommendedName>
        <fullName evidence="5">V-type proton ATPase subunit G</fullName>
    </recommendedName>
</protein>
<dbReference type="Pfam" id="PF03179">
    <property type="entry name" value="V-ATPase_G"/>
    <property type="match status" value="1"/>
</dbReference>
<comment type="caution">
    <text evidence="7">The sequence shown here is derived from an EMBL/GenBank/DDBJ whole genome shotgun (WGS) entry which is preliminary data.</text>
</comment>
<reference evidence="7" key="1">
    <citation type="submission" date="2023-06" db="EMBL/GenBank/DDBJ databases">
        <title>Genome-scale phylogeny and comparative genomics of the fungal order Sordariales.</title>
        <authorList>
            <consortium name="Lawrence Berkeley National Laboratory"/>
            <person name="Hensen N."/>
            <person name="Bonometti L."/>
            <person name="Westerberg I."/>
            <person name="Brannstrom I.O."/>
            <person name="Guillou S."/>
            <person name="Cros-Aarteil S."/>
            <person name="Calhoun S."/>
            <person name="Haridas S."/>
            <person name="Kuo A."/>
            <person name="Mondo S."/>
            <person name="Pangilinan J."/>
            <person name="Riley R."/>
            <person name="Labutti K."/>
            <person name="Andreopoulos B."/>
            <person name="Lipzen A."/>
            <person name="Chen C."/>
            <person name="Yanf M."/>
            <person name="Daum C."/>
            <person name="Ng V."/>
            <person name="Clum A."/>
            <person name="Steindorff A."/>
            <person name="Ohm R."/>
            <person name="Martin F."/>
            <person name="Silar P."/>
            <person name="Natvig D."/>
            <person name="Lalanne C."/>
            <person name="Gautier V."/>
            <person name="Ament-Velasquez S.L."/>
            <person name="Kruys A."/>
            <person name="Hutchinson M.I."/>
            <person name="Powell A.J."/>
            <person name="Barry K."/>
            <person name="Miller A.N."/>
            <person name="Grigoriev I.V."/>
            <person name="Debuchy R."/>
            <person name="Gladieux P."/>
            <person name="Thoren M.H."/>
            <person name="Johannesson H."/>
        </authorList>
    </citation>
    <scope>NUCLEOTIDE SEQUENCE</scope>
    <source>
        <strain evidence="7">PSN4</strain>
    </source>
</reference>
<keyword evidence="4 5" id="KW-0406">Ion transport</keyword>
<keyword evidence="3 5" id="KW-0375">Hydrogen ion transport</keyword>
<sequence length="113" mass="12774">MSAQNSAGIQTLLDAEREASKIVQKAREYRTKRVKEARDEAKKEIEAYRAQKEAEFRKFEAEHTQGNKQAEAEADKEADAKIQEIKALGKKHQDKVVKDLLAAVFEPHPTPVS</sequence>
<comment type="function">
    <text evidence="5">Subunit of the V1 complex of vacuolar(H+)-ATPase (V-ATPase), a multisubunit enzyme composed of a peripheral complex (V1) that hydrolyzes ATP and a membrane integral complex (V0) that translocates protons. V-ATPase is responsible for acidifying and maintaining the pH of intracellular compartments and in some cell types, is targeted to the plasma membrane, where it is responsible for acidifying the extracellular environment.</text>
</comment>
<comment type="similarity">
    <text evidence="1 5">Belongs to the V-ATPase G subunit family.</text>
</comment>
<dbReference type="PANTHER" id="PTHR12713:SF11">
    <property type="entry name" value="V-TYPE PROTON ATPASE SUBUNIT G"/>
    <property type="match status" value="1"/>
</dbReference>
<evidence type="ECO:0000313" key="7">
    <source>
        <dbReference type="EMBL" id="KAK1753934.1"/>
    </source>
</evidence>
<dbReference type="EMBL" id="MU839836">
    <property type="protein sequence ID" value="KAK1753934.1"/>
    <property type="molecule type" value="Genomic_DNA"/>
</dbReference>
<dbReference type="NCBIfam" id="TIGR01147">
    <property type="entry name" value="V_ATP_synt_G"/>
    <property type="match status" value="1"/>
</dbReference>
<dbReference type="FunFam" id="1.20.5.2950:FF:000001">
    <property type="entry name" value="V-type proton ATPase subunit G"/>
    <property type="match status" value="1"/>
</dbReference>
<dbReference type="GO" id="GO:0046961">
    <property type="term" value="F:proton-transporting ATPase activity, rotational mechanism"/>
    <property type="evidence" value="ECO:0007669"/>
    <property type="project" value="InterPro"/>
</dbReference>
<dbReference type="GO" id="GO:0000221">
    <property type="term" value="C:vacuolar proton-transporting V-type ATPase, V1 domain"/>
    <property type="evidence" value="ECO:0007669"/>
    <property type="project" value="TreeGrafter"/>
</dbReference>
<organism evidence="7 8">
    <name type="scientific">Echria macrotheca</name>
    <dbReference type="NCBI Taxonomy" id="438768"/>
    <lineage>
        <taxon>Eukaryota</taxon>
        <taxon>Fungi</taxon>
        <taxon>Dikarya</taxon>
        <taxon>Ascomycota</taxon>
        <taxon>Pezizomycotina</taxon>
        <taxon>Sordariomycetes</taxon>
        <taxon>Sordariomycetidae</taxon>
        <taxon>Sordariales</taxon>
        <taxon>Schizotheciaceae</taxon>
        <taxon>Echria</taxon>
    </lineage>
</organism>
<comment type="subunit">
    <text evidence="5">V-ATPase is a heteromultimeric enzyme made up of two complexes: the ATP-hydrolytic V1 complex and the proton translocation V0 complex.</text>
</comment>
<evidence type="ECO:0000256" key="6">
    <source>
        <dbReference type="SAM" id="MobiDB-lite"/>
    </source>
</evidence>
<dbReference type="PANTHER" id="PTHR12713">
    <property type="entry name" value="VACUOLAR ATP SYNTHASE SUBUNIT G"/>
    <property type="match status" value="1"/>
</dbReference>
<proteinExistence type="inferred from homology"/>
<evidence type="ECO:0000256" key="3">
    <source>
        <dbReference type="ARBA" id="ARBA00022781"/>
    </source>
</evidence>
<dbReference type="GO" id="GO:0016887">
    <property type="term" value="F:ATP hydrolysis activity"/>
    <property type="evidence" value="ECO:0007669"/>
    <property type="project" value="TreeGrafter"/>
</dbReference>
<dbReference type="InterPro" id="IPR005124">
    <property type="entry name" value="V-ATPase_G"/>
</dbReference>
<accession>A0AAJ0BAV2</accession>
<dbReference type="Proteomes" id="UP001239445">
    <property type="component" value="Unassembled WGS sequence"/>
</dbReference>